<dbReference type="InterPro" id="IPR000055">
    <property type="entry name" value="Restrct_endonuc_typeI_TRD"/>
</dbReference>
<evidence type="ECO:0000256" key="1">
    <source>
        <dbReference type="ARBA" id="ARBA00010923"/>
    </source>
</evidence>
<evidence type="ECO:0000313" key="6">
    <source>
        <dbReference type="EMBL" id="SPD63251.1"/>
    </source>
</evidence>
<evidence type="ECO:0000256" key="4">
    <source>
        <dbReference type="SAM" id="Coils"/>
    </source>
</evidence>
<evidence type="ECO:0000313" key="7">
    <source>
        <dbReference type="Proteomes" id="UP000254259"/>
    </source>
</evidence>
<dbReference type="AlphaFoldDB" id="A0A9Q7UQY0"/>
<dbReference type="SUPFAM" id="SSF116734">
    <property type="entry name" value="DNA methylase specificity domain"/>
    <property type="match status" value="2"/>
</dbReference>
<name>A0A9Q7UQY0_9BURK</name>
<dbReference type="PANTHER" id="PTHR30408:SF12">
    <property type="entry name" value="TYPE I RESTRICTION ENZYME MJAVIII SPECIFICITY SUBUNIT"/>
    <property type="match status" value="1"/>
</dbReference>
<sequence length="408" mass="45992">MTDRTMTPAPLSDFIEIKHGFAFRSEFFTEDGDYLLLTPGNFIEEGGFRFLGEAQKRYSGPVTSEYVLNKGDVLVAMTEQSPGLLGATLKVPAANRYLHNQRLGLVRIKRPDQVYGGYIYHFFNAPHVRKEVSAMASGTKVKHTSPNKLCSVLVSLPSLAEQLATATRLDDWDVAIDKTLQLISAKEAALFALIDRLVFDRARSESTWRHVAIREIADRIQRKSDGGDYPLLTISSASGFISQEEKYSRYMAGESAKTYTMLRRGEFAYNKGNSLRYEFGCIFQLMDYDEALVPSIYVSFRLHDSVCGAYMRHLFAADYLKPQLRGLVKTGVRNNGLLNIRPDEFMGATVPLPPLKEQERIAAVLDEAQREIELLTKSLSALRQQKRGLMRKLLTREWRVPAQTAEAA</sequence>
<dbReference type="InterPro" id="IPR052021">
    <property type="entry name" value="Type-I_RS_S_subunit"/>
</dbReference>
<dbReference type="EMBL" id="LT984813">
    <property type="protein sequence ID" value="SPD63251.1"/>
    <property type="molecule type" value="Genomic_DNA"/>
</dbReference>
<keyword evidence="4" id="KW-0175">Coiled coil</keyword>
<feature type="coiled-coil region" evidence="4">
    <location>
        <begin position="358"/>
        <end position="392"/>
    </location>
</feature>
<dbReference type="RefSeq" id="WP_115707927.1">
    <property type="nucleotide sequence ID" value="NZ_LT984813.1"/>
</dbReference>
<reference evidence="6 7" key="1">
    <citation type="submission" date="2018-01" db="EMBL/GenBank/DDBJ databases">
        <authorList>
            <person name="Clerissi C."/>
        </authorList>
    </citation>
    <scope>NUCLEOTIDE SEQUENCE [LARGE SCALE GENOMIC DNA]</scope>
    <source>
        <strain evidence="6">Cupriavidus taiwanensis SWF 66322</strain>
    </source>
</reference>
<dbReference type="CDD" id="cd17278">
    <property type="entry name" value="RMtype1_S_LdeBORF1052P-TRD2-CR2"/>
    <property type="match status" value="1"/>
</dbReference>
<organism evidence="6 7">
    <name type="scientific">Cupriavidus taiwanensis</name>
    <dbReference type="NCBI Taxonomy" id="164546"/>
    <lineage>
        <taxon>Bacteria</taxon>
        <taxon>Pseudomonadati</taxon>
        <taxon>Pseudomonadota</taxon>
        <taxon>Betaproteobacteria</taxon>
        <taxon>Burkholderiales</taxon>
        <taxon>Burkholderiaceae</taxon>
        <taxon>Cupriavidus</taxon>
    </lineage>
</organism>
<protein>
    <recommendedName>
        <fullName evidence="5">Type I restriction modification DNA specificity domain-containing protein</fullName>
    </recommendedName>
</protein>
<dbReference type="GO" id="GO:0003677">
    <property type="term" value="F:DNA binding"/>
    <property type="evidence" value="ECO:0007669"/>
    <property type="project" value="UniProtKB-KW"/>
</dbReference>
<dbReference type="GO" id="GO:0009307">
    <property type="term" value="P:DNA restriction-modification system"/>
    <property type="evidence" value="ECO:0007669"/>
    <property type="project" value="UniProtKB-KW"/>
</dbReference>
<comment type="similarity">
    <text evidence="1">Belongs to the type-I restriction system S methylase family.</text>
</comment>
<evidence type="ECO:0000259" key="5">
    <source>
        <dbReference type="Pfam" id="PF01420"/>
    </source>
</evidence>
<dbReference type="Pfam" id="PF01420">
    <property type="entry name" value="Methylase_S"/>
    <property type="match status" value="1"/>
</dbReference>
<evidence type="ECO:0000256" key="3">
    <source>
        <dbReference type="ARBA" id="ARBA00023125"/>
    </source>
</evidence>
<dbReference type="PANTHER" id="PTHR30408">
    <property type="entry name" value="TYPE-1 RESTRICTION ENZYME ECOKI SPECIFICITY PROTEIN"/>
    <property type="match status" value="1"/>
</dbReference>
<keyword evidence="2" id="KW-0680">Restriction system</keyword>
<feature type="domain" description="Type I restriction modification DNA specificity" evidence="5">
    <location>
        <begin position="10"/>
        <end position="178"/>
    </location>
</feature>
<accession>A0A9Q7UQY0</accession>
<keyword evidence="3" id="KW-0238">DNA-binding</keyword>
<evidence type="ECO:0000256" key="2">
    <source>
        <dbReference type="ARBA" id="ARBA00022747"/>
    </source>
</evidence>
<dbReference type="InterPro" id="IPR044946">
    <property type="entry name" value="Restrct_endonuc_typeI_TRD_sf"/>
</dbReference>
<dbReference type="Gene3D" id="3.90.220.20">
    <property type="entry name" value="DNA methylase specificity domains"/>
    <property type="match status" value="2"/>
</dbReference>
<gene>
    <name evidence="6" type="ORF">CBM2636_10267</name>
</gene>
<dbReference type="Proteomes" id="UP000254259">
    <property type="component" value="Chromosome CBM2636"/>
</dbReference>
<proteinExistence type="inferred from homology"/>
<dbReference type="REBASE" id="265423">
    <property type="entry name" value="S.Cta66322ORF10265P"/>
</dbReference>